<keyword evidence="2" id="KW-0238">DNA-binding</keyword>
<dbReference type="InterPro" id="IPR036390">
    <property type="entry name" value="WH_DNA-bd_sf"/>
</dbReference>
<accession>A0A2M9CK87</accession>
<evidence type="ECO:0000313" key="5">
    <source>
        <dbReference type="EMBL" id="PJJ72313.1"/>
    </source>
</evidence>
<dbReference type="InterPro" id="IPR051011">
    <property type="entry name" value="Metal_resp_trans_reg"/>
</dbReference>
<keyword evidence="3" id="KW-0804">Transcription</keyword>
<dbReference type="GO" id="GO:0003700">
    <property type="term" value="F:DNA-binding transcription factor activity"/>
    <property type="evidence" value="ECO:0007669"/>
    <property type="project" value="InterPro"/>
</dbReference>
<evidence type="ECO:0000256" key="2">
    <source>
        <dbReference type="ARBA" id="ARBA00023125"/>
    </source>
</evidence>
<dbReference type="GO" id="GO:0003677">
    <property type="term" value="F:DNA binding"/>
    <property type="evidence" value="ECO:0007669"/>
    <property type="project" value="UniProtKB-KW"/>
</dbReference>
<dbReference type="Proteomes" id="UP000228758">
    <property type="component" value="Unassembled WGS sequence"/>
</dbReference>
<dbReference type="InterPro" id="IPR036388">
    <property type="entry name" value="WH-like_DNA-bd_sf"/>
</dbReference>
<dbReference type="AlphaFoldDB" id="A0A2M9CK87"/>
<sequence length="194" mass="21231">MTEQPDAPHSSVDVRDPKALRALAHPLRLALLGVLRRDGAHSVGELSELVDAAPGSVSYHLGTLERFGFVVEAPELARDGRERWWRAAHLETHFDPGSLGEDPGTAAAARAMRATIYQSYLGEQLAYLDAEPALERAWVDAATSGDTIAYLTADETRKLSDELEALARRWGARRDAGRAGVAPVRLMYSTFRQP</sequence>
<evidence type="ECO:0000313" key="6">
    <source>
        <dbReference type="Proteomes" id="UP000228758"/>
    </source>
</evidence>
<proteinExistence type="predicted"/>
<dbReference type="CDD" id="cd00090">
    <property type="entry name" value="HTH_ARSR"/>
    <property type="match status" value="1"/>
</dbReference>
<dbReference type="OrthoDB" id="7945987at2"/>
<dbReference type="InterPro" id="IPR001845">
    <property type="entry name" value="HTH_ArsR_DNA-bd_dom"/>
</dbReference>
<dbReference type="Gene3D" id="1.10.10.10">
    <property type="entry name" value="Winged helix-like DNA-binding domain superfamily/Winged helix DNA-binding domain"/>
    <property type="match status" value="1"/>
</dbReference>
<protein>
    <submittedName>
        <fullName evidence="5">Helix-turn-helix protein</fullName>
    </submittedName>
</protein>
<reference evidence="5 6" key="1">
    <citation type="submission" date="2017-11" db="EMBL/GenBank/DDBJ databases">
        <title>Genomic Encyclopedia of Archaeal and Bacterial Type Strains, Phase II (KMG-II): From Individual Species to Whole Genera.</title>
        <authorList>
            <person name="Goeker M."/>
        </authorList>
    </citation>
    <scope>NUCLEOTIDE SEQUENCE [LARGE SCALE GENOMIC DNA]</scope>
    <source>
        <strain evidence="5 6">DSM 27393</strain>
    </source>
</reference>
<comment type="caution">
    <text evidence="5">The sequence shown here is derived from an EMBL/GenBank/DDBJ whole genome shotgun (WGS) entry which is preliminary data.</text>
</comment>
<dbReference type="PANTHER" id="PTHR43132">
    <property type="entry name" value="ARSENICAL RESISTANCE OPERON REPRESSOR ARSR-RELATED"/>
    <property type="match status" value="1"/>
</dbReference>
<gene>
    <name evidence="5" type="ORF">CLV46_1880</name>
</gene>
<name>A0A2M9CK87_9MICO</name>
<dbReference type="EMBL" id="PGFF01000001">
    <property type="protein sequence ID" value="PJJ72313.1"/>
    <property type="molecule type" value="Genomic_DNA"/>
</dbReference>
<dbReference type="InterPro" id="IPR011991">
    <property type="entry name" value="ArsR-like_HTH"/>
</dbReference>
<dbReference type="SUPFAM" id="SSF46785">
    <property type="entry name" value="Winged helix' DNA-binding domain"/>
    <property type="match status" value="1"/>
</dbReference>
<dbReference type="PANTHER" id="PTHR43132:SF2">
    <property type="entry name" value="ARSENICAL RESISTANCE OPERON REPRESSOR ARSR-RELATED"/>
    <property type="match status" value="1"/>
</dbReference>
<feature type="domain" description="HTH arsR-type" evidence="4">
    <location>
        <begin position="18"/>
        <end position="99"/>
    </location>
</feature>
<organism evidence="5 6">
    <name type="scientific">Diaminobutyricimonas aerilata</name>
    <dbReference type="NCBI Taxonomy" id="1162967"/>
    <lineage>
        <taxon>Bacteria</taxon>
        <taxon>Bacillati</taxon>
        <taxon>Actinomycetota</taxon>
        <taxon>Actinomycetes</taxon>
        <taxon>Micrococcales</taxon>
        <taxon>Microbacteriaceae</taxon>
        <taxon>Diaminobutyricimonas</taxon>
    </lineage>
</organism>
<dbReference type="SMART" id="SM00418">
    <property type="entry name" value="HTH_ARSR"/>
    <property type="match status" value="1"/>
</dbReference>
<keyword evidence="1" id="KW-0805">Transcription regulation</keyword>
<evidence type="ECO:0000259" key="4">
    <source>
        <dbReference type="SMART" id="SM00418"/>
    </source>
</evidence>
<keyword evidence="6" id="KW-1185">Reference proteome</keyword>
<dbReference type="RefSeq" id="WP_100364522.1">
    <property type="nucleotide sequence ID" value="NZ_PGFF01000001.1"/>
</dbReference>
<dbReference type="Pfam" id="PF12840">
    <property type="entry name" value="HTH_20"/>
    <property type="match status" value="1"/>
</dbReference>
<evidence type="ECO:0000256" key="3">
    <source>
        <dbReference type="ARBA" id="ARBA00023163"/>
    </source>
</evidence>
<evidence type="ECO:0000256" key="1">
    <source>
        <dbReference type="ARBA" id="ARBA00023015"/>
    </source>
</evidence>